<evidence type="ECO:0000313" key="3">
    <source>
        <dbReference type="EMBL" id="KAL3113105.1"/>
    </source>
</evidence>
<feature type="compositionally biased region" description="Polar residues" evidence="1">
    <location>
        <begin position="59"/>
        <end position="70"/>
    </location>
</feature>
<evidence type="ECO:0000256" key="2">
    <source>
        <dbReference type="SAM" id="SignalP"/>
    </source>
</evidence>
<feature type="compositionally biased region" description="Polar residues" evidence="1">
    <location>
        <begin position="298"/>
        <end position="314"/>
    </location>
</feature>
<dbReference type="AlphaFoldDB" id="A0ABD2LD03"/>
<feature type="compositionally biased region" description="Polar residues" evidence="1">
    <location>
        <begin position="151"/>
        <end position="160"/>
    </location>
</feature>
<accession>A0ABD2LD03</accession>
<reference evidence="3 4" key="1">
    <citation type="submission" date="2024-10" db="EMBL/GenBank/DDBJ databases">
        <authorList>
            <person name="Kim D."/>
        </authorList>
    </citation>
    <scope>NUCLEOTIDE SEQUENCE [LARGE SCALE GENOMIC DNA]</scope>
    <source>
        <strain evidence="3">BH-2024</strain>
    </source>
</reference>
<feature type="compositionally biased region" description="Basic and acidic residues" evidence="1">
    <location>
        <begin position="40"/>
        <end position="52"/>
    </location>
</feature>
<feature type="compositionally biased region" description="Basic and acidic residues" evidence="1">
    <location>
        <begin position="254"/>
        <end position="278"/>
    </location>
</feature>
<protein>
    <submittedName>
        <fullName evidence="3">Uncharacterized protein</fullName>
    </submittedName>
</protein>
<feature type="compositionally biased region" description="Polar residues" evidence="1">
    <location>
        <begin position="227"/>
        <end position="240"/>
    </location>
</feature>
<evidence type="ECO:0000256" key="1">
    <source>
        <dbReference type="SAM" id="MobiDB-lite"/>
    </source>
</evidence>
<name>A0ABD2LD03_9BILA</name>
<feature type="compositionally biased region" description="Basic and acidic residues" evidence="1">
    <location>
        <begin position="121"/>
        <end position="143"/>
    </location>
</feature>
<feature type="compositionally biased region" description="Basic and acidic residues" evidence="1">
    <location>
        <begin position="161"/>
        <end position="180"/>
    </location>
</feature>
<dbReference type="Proteomes" id="UP001620626">
    <property type="component" value="Unassembled WGS sequence"/>
</dbReference>
<dbReference type="EMBL" id="JBICBT010000457">
    <property type="protein sequence ID" value="KAL3113105.1"/>
    <property type="molecule type" value="Genomic_DNA"/>
</dbReference>
<feature type="compositionally biased region" description="Polar residues" evidence="1">
    <location>
        <begin position="184"/>
        <end position="194"/>
    </location>
</feature>
<feature type="compositionally biased region" description="Basic and acidic residues" evidence="1">
    <location>
        <begin position="71"/>
        <end position="82"/>
    </location>
</feature>
<sequence length="507" mass="56510">MLSTVSIATLFLINAYNFYSITAEGEANIGSSISASNKKTQKDLMSDGEMPRTCKVPSETETNLKSGNKSPNKEKMQKDLTIENKTPNNDKMAKSLTIDGKALQSKVKTKKNLTSDNKSPNNEKKQTNLKSDDKTPRSSDKMQRKSKKDLTSVNQTLNNDKIQKDLTSDGKMPRSDKTSESEMGMSTNLTSGNKMPNYDKIQKDLTNNGKTLQNKVKSETDLMNGDKSANNKENQLNFSSVGKAPSSVKMPSKSKTESGNKTPNKEKMQKDLARDGKMPRSGKVPSKDITQSEKKTETNLPSGNNLPNNDKMQSDGTELLDEFKALLKSDEYKTEGTIILIDWLLEKECKFSKNMNKNSGKLEVNDGKNKVGLEKSYEIYSKICAENGEKKAILAEYREQLTQMKDTLITHILAKMKEFEEILQKNGPNCKQYVALLKFGDDVKAFLDEMPEMEGKSAIIALLASNLSSPILPSDLIQLVLIANKVNSKNLNTTNVRRRRHARNAQC</sequence>
<feature type="region of interest" description="Disordered" evidence="1">
    <location>
        <begin position="219"/>
        <end position="314"/>
    </location>
</feature>
<keyword evidence="4" id="KW-1185">Reference proteome</keyword>
<evidence type="ECO:0000313" key="4">
    <source>
        <dbReference type="Proteomes" id="UP001620626"/>
    </source>
</evidence>
<feature type="chain" id="PRO_5044784110" evidence="2">
    <location>
        <begin position="24"/>
        <end position="507"/>
    </location>
</feature>
<organism evidence="3 4">
    <name type="scientific">Heterodera trifolii</name>
    <dbReference type="NCBI Taxonomy" id="157864"/>
    <lineage>
        <taxon>Eukaryota</taxon>
        <taxon>Metazoa</taxon>
        <taxon>Ecdysozoa</taxon>
        <taxon>Nematoda</taxon>
        <taxon>Chromadorea</taxon>
        <taxon>Rhabditida</taxon>
        <taxon>Tylenchina</taxon>
        <taxon>Tylenchomorpha</taxon>
        <taxon>Tylenchoidea</taxon>
        <taxon>Heteroderidae</taxon>
        <taxon>Heteroderinae</taxon>
        <taxon>Heterodera</taxon>
    </lineage>
</organism>
<comment type="caution">
    <text evidence="3">The sequence shown here is derived from an EMBL/GenBank/DDBJ whole genome shotgun (WGS) entry which is preliminary data.</text>
</comment>
<feature type="signal peptide" evidence="2">
    <location>
        <begin position="1"/>
        <end position="23"/>
    </location>
</feature>
<keyword evidence="2" id="KW-0732">Signal</keyword>
<gene>
    <name evidence="3" type="ORF">niasHT_010868</name>
</gene>
<proteinExistence type="predicted"/>
<feature type="region of interest" description="Disordered" evidence="1">
    <location>
        <begin position="40"/>
        <end position="202"/>
    </location>
</feature>